<dbReference type="Pfam" id="PF00535">
    <property type="entry name" value="Glycos_transf_2"/>
    <property type="match status" value="1"/>
</dbReference>
<dbReference type="EMBL" id="MGFE01000020">
    <property type="protein sequence ID" value="OGL98378.1"/>
    <property type="molecule type" value="Genomic_DNA"/>
</dbReference>
<dbReference type="CDD" id="cd04186">
    <property type="entry name" value="GT_2_like_c"/>
    <property type="match status" value="1"/>
</dbReference>
<feature type="transmembrane region" description="Helical" evidence="4">
    <location>
        <begin position="250"/>
        <end position="271"/>
    </location>
</feature>
<dbReference type="InterPro" id="IPR001173">
    <property type="entry name" value="Glyco_trans_2-like"/>
</dbReference>
<dbReference type="Gene3D" id="3.90.550.10">
    <property type="entry name" value="Spore Coat Polysaccharide Biosynthesis Protein SpsA, Chain A"/>
    <property type="match status" value="1"/>
</dbReference>
<dbReference type="Proteomes" id="UP000176501">
    <property type="component" value="Unassembled WGS sequence"/>
</dbReference>
<keyword evidence="3" id="KW-0808">Transferase</keyword>
<dbReference type="InterPro" id="IPR029044">
    <property type="entry name" value="Nucleotide-diphossugar_trans"/>
</dbReference>
<organism evidence="6 7">
    <name type="scientific">Candidatus Uhrbacteria bacterium RIFOXYB2_FULL_57_15</name>
    <dbReference type="NCBI Taxonomy" id="1802422"/>
    <lineage>
        <taxon>Bacteria</taxon>
        <taxon>Candidatus Uhriibacteriota</taxon>
    </lineage>
</organism>
<comment type="caution">
    <text evidence="6">The sequence shown here is derived from an EMBL/GenBank/DDBJ whole genome shotgun (WGS) entry which is preliminary data.</text>
</comment>
<sequence length="352" mass="40162">MEPRVAIIYLSFNSQPYLEQVFLSLERLNYPKDRLEIVVVDNASTDGCVDGLRKREGITFFPMSENLGFAGGNNVGIDHALLHGADYVYLLNNDAKLHPDAIREAVAMAERDPRIGSVQSLIRLWQDEDVLNVTGGMVHFLGFGYARDNGRRATAEDVAALDGSEIAYASGAAALFRASALREAGTLESFYFMYHDDLELGWRIRLAGYRNVLAARSVAYHHYEFHRSVKKLFWMERARLLVFFSHLKPATLLLLSPFLFALEIALFVFAARGGWLKDKVLVYVDLLQPKTWAHVRDKRRRSALLRKVSDKEIVRWWTGKIEHQETQGRFVESVANPLAAAVWFFLKRLIIW</sequence>
<accession>A0A1F7W7L7</accession>
<evidence type="ECO:0000313" key="7">
    <source>
        <dbReference type="Proteomes" id="UP000176501"/>
    </source>
</evidence>
<evidence type="ECO:0000256" key="2">
    <source>
        <dbReference type="ARBA" id="ARBA00022676"/>
    </source>
</evidence>
<dbReference type="PANTHER" id="PTHR43179">
    <property type="entry name" value="RHAMNOSYLTRANSFERASE WBBL"/>
    <property type="match status" value="1"/>
</dbReference>
<keyword evidence="4" id="KW-1133">Transmembrane helix</keyword>
<evidence type="ECO:0000259" key="5">
    <source>
        <dbReference type="Pfam" id="PF00535"/>
    </source>
</evidence>
<gene>
    <name evidence="6" type="ORF">A2304_01630</name>
</gene>
<dbReference type="GO" id="GO:0016757">
    <property type="term" value="F:glycosyltransferase activity"/>
    <property type="evidence" value="ECO:0007669"/>
    <property type="project" value="UniProtKB-KW"/>
</dbReference>
<keyword evidence="4" id="KW-0812">Transmembrane</keyword>
<name>A0A1F7W7L7_9BACT</name>
<evidence type="ECO:0000256" key="1">
    <source>
        <dbReference type="ARBA" id="ARBA00006739"/>
    </source>
</evidence>
<reference evidence="6 7" key="1">
    <citation type="journal article" date="2016" name="Nat. Commun.">
        <title>Thousands of microbial genomes shed light on interconnected biogeochemical processes in an aquifer system.</title>
        <authorList>
            <person name="Anantharaman K."/>
            <person name="Brown C.T."/>
            <person name="Hug L.A."/>
            <person name="Sharon I."/>
            <person name="Castelle C.J."/>
            <person name="Probst A.J."/>
            <person name="Thomas B.C."/>
            <person name="Singh A."/>
            <person name="Wilkins M.J."/>
            <person name="Karaoz U."/>
            <person name="Brodie E.L."/>
            <person name="Williams K.H."/>
            <person name="Hubbard S.S."/>
            <person name="Banfield J.F."/>
        </authorList>
    </citation>
    <scope>NUCLEOTIDE SEQUENCE [LARGE SCALE GENOMIC DNA]</scope>
</reference>
<keyword evidence="4" id="KW-0472">Membrane</keyword>
<feature type="domain" description="Glycosyltransferase 2-like" evidence="5">
    <location>
        <begin position="8"/>
        <end position="181"/>
    </location>
</feature>
<proteinExistence type="inferred from homology"/>
<evidence type="ECO:0000313" key="6">
    <source>
        <dbReference type="EMBL" id="OGL98378.1"/>
    </source>
</evidence>
<protein>
    <recommendedName>
        <fullName evidence="5">Glycosyltransferase 2-like domain-containing protein</fullName>
    </recommendedName>
</protein>
<comment type="similarity">
    <text evidence="1">Belongs to the glycosyltransferase 2 family.</text>
</comment>
<dbReference type="PANTHER" id="PTHR43179:SF12">
    <property type="entry name" value="GALACTOFURANOSYLTRANSFERASE GLFT2"/>
    <property type="match status" value="1"/>
</dbReference>
<dbReference type="AlphaFoldDB" id="A0A1F7W7L7"/>
<dbReference type="SUPFAM" id="SSF53448">
    <property type="entry name" value="Nucleotide-diphospho-sugar transferases"/>
    <property type="match status" value="1"/>
</dbReference>
<keyword evidence="2" id="KW-0328">Glycosyltransferase</keyword>
<evidence type="ECO:0000256" key="4">
    <source>
        <dbReference type="SAM" id="Phobius"/>
    </source>
</evidence>
<evidence type="ECO:0000256" key="3">
    <source>
        <dbReference type="ARBA" id="ARBA00022679"/>
    </source>
</evidence>